<dbReference type="InterPro" id="IPR012867">
    <property type="entry name" value="DUF1648"/>
</dbReference>
<sequence>MSGDISVKIKSFKFLLSFISMGILVYHLINLFLLWSDIPDRIAIHFTNDVPDNWGSKFFVLIMPIIGLLLWWLIGLFTKHPEKLNYINLTAKNREKQYNMSKNIMIFIQHLVLIISILANESFIRYSVGIENSVLNFLPLFLTAIMFLAVFYNLIWAARLKE</sequence>
<gene>
    <name evidence="3" type="ORF">FS935_00470</name>
</gene>
<keyword evidence="1" id="KW-0812">Transmembrane</keyword>
<dbReference type="Proteomes" id="UP000321363">
    <property type="component" value="Unassembled WGS sequence"/>
</dbReference>
<feature type="domain" description="DUF1648" evidence="2">
    <location>
        <begin position="28"/>
        <end position="67"/>
    </location>
</feature>
<name>A0A5C6WA22_9BACI</name>
<reference evidence="3 4" key="1">
    <citation type="journal article" date="2005" name="Int. J. Syst. Evol. Microbiol.">
        <title>Bacillus litoralis sp. nov., isolated from a tidal flat of the Yellow Sea in Korea.</title>
        <authorList>
            <person name="Yoon J.H."/>
            <person name="Oh T.K."/>
        </authorList>
    </citation>
    <scope>NUCLEOTIDE SEQUENCE [LARGE SCALE GENOMIC DNA]</scope>
    <source>
        <strain evidence="3 4">SW-211</strain>
    </source>
</reference>
<dbReference type="Pfam" id="PF07853">
    <property type="entry name" value="DUF1648"/>
    <property type="match status" value="1"/>
</dbReference>
<evidence type="ECO:0000256" key="1">
    <source>
        <dbReference type="SAM" id="Phobius"/>
    </source>
</evidence>
<dbReference type="EMBL" id="VOQF01000001">
    <property type="protein sequence ID" value="TXC92719.1"/>
    <property type="molecule type" value="Genomic_DNA"/>
</dbReference>
<dbReference type="AlphaFoldDB" id="A0A5C6WA22"/>
<evidence type="ECO:0000313" key="4">
    <source>
        <dbReference type="Proteomes" id="UP000321363"/>
    </source>
</evidence>
<comment type="caution">
    <text evidence="3">The sequence shown here is derived from an EMBL/GenBank/DDBJ whole genome shotgun (WGS) entry which is preliminary data.</text>
</comment>
<keyword evidence="1" id="KW-0472">Membrane</keyword>
<feature type="transmembrane region" description="Helical" evidence="1">
    <location>
        <begin position="54"/>
        <end position="74"/>
    </location>
</feature>
<evidence type="ECO:0000313" key="3">
    <source>
        <dbReference type="EMBL" id="TXC92719.1"/>
    </source>
</evidence>
<feature type="transmembrane region" description="Helical" evidence="1">
    <location>
        <begin position="104"/>
        <end position="124"/>
    </location>
</feature>
<keyword evidence="4" id="KW-1185">Reference proteome</keyword>
<accession>A0A5C6WA22</accession>
<organism evidence="3 4">
    <name type="scientific">Metabacillus litoralis</name>
    <dbReference type="NCBI Taxonomy" id="152268"/>
    <lineage>
        <taxon>Bacteria</taxon>
        <taxon>Bacillati</taxon>
        <taxon>Bacillota</taxon>
        <taxon>Bacilli</taxon>
        <taxon>Bacillales</taxon>
        <taxon>Bacillaceae</taxon>
        <taxon>Metabacillus</taxon>
    </lineage>
</organism>
<feature type="transmembrane region" description="Helical" evidence="1">
    <location>
        <begin position="12"/>
        <end position="34"/>
    </location>
</feature>
<keyword evidence="1" id="KW-1133">Transmembrane helix</keyword>
<protein>
    <submittedName>
        <fullName evidence="3">DUF1648 domain-containing protein</fullName>
    </submittedName>
</protein>
<feature type="transmembrane region" description="Helical" evidence="1">
    <location>
        <begin position="136"/>
        <end position="158"/>
    </location>
</feature>
<proteinExistence type="predicted"/>
<evidence type="ECO:0000259" key="2">
    <source>
        <dbReference type="Pfam" id="PF07853"/>
    </source>
</evidence>